<dbReference type="OrthoDB" id="446890at2759"/>
<evidence type="ECO:0000256" key="2">
    <source>
        <dbReference type="ARBA" id="ARBA00022559"/>
    </source>
</evidence>
<reference evidence="5" key="1">
    <citation type="submission" date="2021-01" db="UniProtKB">
        <authorList>
            <consortium name="EnsemblMetazoa"/>
        </authorList>
    </citation>
    <scope>IDENTIFICATION</scope>
</reference>
<dbReference type="PRINTS" id="PR01011">
    <property type="entry name" value="GLUTPROXDASE"/>
</dbReference>
<dbReference type="GO" id="GO:0006979">
    <property type="term" value="P:response to oxidative stress"/>
    <property type="evidence" value="ECO:0007669"/>
    <property type="project" value="InterPro"/>
</dbReference>
<comment type="similarity">
    <text evidence="1 4">Belongs to the glutathione peroxidase family.</text>
</comment>
<accession>A0A7M7J1Q0</accession>
<dbReference type="GO" id="GO:0004601">
    <property type="term" value="F:peroxidase activity"/>
    <property type="evidence" value="ECO:0007669"/>
    <property type="project" value="UniProtKB-KW"/>
</dbReference>
<dbReference type="SUPFAM" id="SSF52833">
    <property type="entry name" value="Thioredoxin-like"/>
    <property type="match status" value="1"/>
</dbReference>
<dbReference type="AlphaFoldDB" id="A0A7M7J1Q0"/>
<evidence type="ECO:0000256" key="4">
    <source>
        <dbReference type="RuleBase" id="RU000499"/>
    </source>
</evidence>
<dbReference type="InterPro" id="IPR000889">
    <property type="entry name" value="Glutathione_peroxidase"/>
</dbReference>
<evidence type="ECO:0000313" key="5">
    <source>
        <dbReference type="EnsemblMetazoa" id="XP_022645688"/>
    </source>
</evidence>
<dbReference type="InParanoid" id="A0A7M7J1Q0"/>
<dbReference type="FunFam" id="3.40.30.10:FF:000025">
    <property type="entry name" value="Glutathione peroxidase"/>
    <property type="match status" value="1"/>
</dbReference>
<sequence length="217" mass="24547">MFLMLRQLRPSPRIAMILLVSSLLGTLLIGYSLGYDSPTGTVYDFTVKDIDGNNVSMSKYKGMVLVIVNLASECGLTDRNYKELTILQKELGFRGFRVLGFPSDQFAGQELETNEQIKTFARETYSVNFDMFAKINVNGANAEPLWRFLKERQGGLIYDGIKWNFTKFIVDRNGIPVERYSPTSSPLSMKDSILKYLSRTTKPQSSNATNHNNNTEL</sequence>
<keyword evidence="2 4" id="KW-0575">Peroxidase</keyword>
<dbReference type="CDD" id="cd00340">
    <property type="entry name" value="GSH_Peroxidase"/>
    <property type="match status" value="1"/>
</dbReference>
<dbReference type="Pfam" id="PF00255">
    <property type="entry name" value="GSHPx"/>
    <property type="match status" value="1"/>
</dbReference>
<dbReference type="InterPro" id="IPR036249">
    <property type="entry name" value="Thioredoxin-like_sf"/>
</dbReference>
<dbReference type="Proteomes" id="UP000594260">
    <property type="component" value="Unplaced"/>
</dbReference>
<dbReference type="RefSeq" id="XP_022645687.1">
    <property type="nucleotide sequence ID" value="XM_022789952.1"/>
</dbReference>
<keyword evidence="6" id="KW-1185">Reference proteome</keyword>
<dbReference type="PROSITE" id="PS51355">
    <property type="entry name" value="GLUTATHIONE_PEROXID_3"/>
    <property type="match status" value="1"/>
</dbReference>
<dbReference type="PANTHER" id="PTHR11592:SF134">
    <property type="entry name" value="PHOSPHOLIPID HYDROPEROXIDE GLUTATHIONE PEROXIDASE"/>
    <property type="match status" value="1"/>
</dbReference>
<dbReference type="EnsemblMetazoa" id="XM_022789953">
    <property type="protein sequence ID" value="XP_022645688"/>
    <property type="gene ID" value="LOC111243815"/>
</dbReference>
<dbReference type="GeneID" id="111243815"/>
<dbReference type="KEGG" id="vde:111243815"/>
<evidence type="ECO:0000313" key="6">
    <source>
        <dbReference type="Proteomes" id="UP000594260"/>
    </source>
</evidence>
<protein>
    <recommendedName>
        <fullName evidence="4">Glutathione peroxidase</fullName>
    </recommendedName>
</protein>
<dbReference type="Gene3D" id="3.40.30.10">
    <property type="entry name" value="Glutaredoxin"/>
    <property type="match status" value="1"/>
</dbReference>
<evidence type="ECO:0000256" key="1">
    <source>
        <dbReference type="ARBA" id="ARBA00006926"/>
    </source>
</evidence>
<name>A0A7M7J1Q0_VARDE</name>
<dbReference type="PANTHER" id="PTHR11592">
    <property type="entry name" value="GLUTATHIONE PEROXIDASE"/>
    <property type="match status" value="1"/>
</dbReference>
<dbReference type="RefSeq" id="XP_022645688.1">
    <property type="nucleotide sequence ID" value="XM_022789953.1"/>
</dbReference>
<evidence type="ECO:0000256" key="3">
    <source>
        <dbReference type="ARBA" id="ARBA00023002"/>
    </source>
</evidence>
<keyword evidence="3 4" id="KW-0560">Oxidoreductase</keyword>
<proteinExistence type="inferred from homology"/>
<dbReference type="EnsemblMetazoa" id="XM_022789952">
    <property type="protein sequence ID" value="XP_022645687"/>
    <property type="gene ID" value="LOC111243815"/>
</dbReference>
<organism evidence="5 6">
    <name type="scientific">Varroa destructor</name>
    <name type="common">Honeybee mite</name>
    <dbReference type="NCBI Taxonomy" id="109461"/>
    <lineage>
        <taxon>Eukaryota</taxon>
        <taxon>Metazoa</taxon>
        <taxon>Ecdysozoa</taxon>
        <taxon>Arthropoda</taxon>
        <taxon>Chelicerata</taxon>
        <taxon>Arachnida</taxon>
        <taxon>Acari</taxon>
        <taxon>Parasitiformes</taxon>
        <taxon>Mesostigmata</taxon>
        <taxon>Gamasina</taxon>
        <taxon>Dermanyssoidea</taxon>
        <taxon>Varroidae</taxon>
        <taxon>Varroa</taxon>
    </lineage>
</organism>
<dbReference type="OMA" id="KYGNVVI"/>